<dbReference type="InterPro" id="IPR016181">
    <property type="entry name" value="Acyl_CoA_acyltransferase"/>
</dbReference>
<dbReference type="Pfam" id="PF00583">
    <property type="entry name" value="Acetyltransf_1"/>
    <property type="match status" value="1"/>
</dbReference>
<dbReference type="Gene3D" id="3.40.630.30">
    <property type="match status" value="1"/>
</dbReference>
<dbReference type="CDD" id="cd04301">
    <property type="entry name" value="NAT_SF"/>
    <property type="match status" value="1"/>
</dbReference>
<dbReference type="AlphaFoldDB" id="A0A1J9R212"/>
<dbReference type="RefSeq" id="XP_020130542.1">
    <property type="nucleotide sequence ID" value="XM_020273081.1"/>
</dbReference>
<accession>A0A1J9R212</accession>
<dbReference type="OrthoDB" id="10039976at2759"/>
<sequence length="657" mass="73223">MAIGFRFTYAITRPYPFRYFTVIVAVIFIVMTIIFSLFNTVVAGYDLRVSYSTSPNTTTEQKLWYDNRFFAGIKKLSPSCEPKEIGIKQSFNTDKNGLIYTLNKVKNVGKPDSPTLPSLLYLNNHLQDCEVSYIKIEMEKESRTGQQVAWSRWGPSVFGAISCSVINELGHMEIDITAEYDLVPANAAKLSLDLNDTSWDDAARQNLFQFITSNNTQVPAMWWAESIMSYSWVAASLDMSTYNKALETGFQKGTFNFWPSSNVSDFSDLSFFTISWYFLLEGGSIYARPEDFDIETETTSAQNWVKSADSLAKAFYSTVLADLGMADGPNILTDEDALRTFTSNFSNAATEWVPAGPATGSYGSSQPVTGKPVITNSTIFNNYLCQTPVQKVPASLIVSVLLADLVFLRTLWSVMNLAATHIAESKDPKANQCLPCAGEEPSPQPESYELLTKNGGSGSRAVSTITTFDLLNTTREDCLKSKIMDTKQWRRQIGDQTFLVSTDSSLISRDFVQSSFAHPAMYWAAALDPQSLETILETSLWYGIYLQTQGSSTSSQGQQVTPNPSTLKQVGMGRMVTDHATVFFLTDVFVLPEYQGKGLAKWMMQCIKERTDALPAVRRVMFMAKRAPHAIRFYEEALGAEVHDQENGEVVFMSTPH</sequence>
<evidence type="ECO:0000256" key="1">
    <source>
        <dbReference type="SAM" id="Phobius"/>
    </source>
</evidence>
<name>A0A1J9R212_9PEZI</name>
<feature type="transmembrane region" description="Helical" evidence="1">
    <location>
        <begin position="20"/>
        <end position="45"/>
    </location>
</feature>
<evidence type="ECO:0000313" key="3">
    <source>
        <dbReference type="EMBL" id="OJD34282.1"/>
    </source>
</evidence>
<feature type="domain" description="N-acetyltransferase" evidence="2">
    <location>
        <begin position="506"/>
        <end position="657"/>
    </location>
</feature>
<evidence type="ECO:0000259" key="2">
    <source>
        <dbReference type="PROSITE" id="PS51186"/>
    </source>
</evidence>
<proteinExistence type="predicted"/>
<keyword evidence="1" id="KW-1133">Transmembrane helix</keyword>
<protein>
    <submittedName>
        <fullName evidence="3">Gnat family n-acetyltransferase</fullName>
    </submittedName>
</protein>
<dbReference type="Proteomes" id="UP000183809">
    <property type="component" value="Unassembled WGS sequence"/>
</dbReference>
<reference evidence="3 4" key="1">
    <citation type="submission" date="2016-10" db="EMBL/GenBank/DDBJ databases">
        <title>Proteomics and genomics reveal pathogen-plant mechanisms compatible with a hemibiotrophic lifestyle of Diplodia corticola.</title>
        <authorList>
            <person name="Fernandes I."/>
            <person name="De Jonge R."/>
            <person name="Van De Peer Y."/>
            <person name="Devreese B."/>
            <person name="Alves A."/>
            <person name="Esteves A.C."/>
        </authorList>
    </citation>
    <scope>NUCLEOTIDE SEQUENCE [LARGE SCALE GENOMIC DNA]</scope>
    <source>
        <strain evidence="3 4">CBS 112549</strain>
    </source>
</reference>
<dbReference type="InterPro" id="IPR053144">
    <property type="entry name" value="Acetyltransferase_Butenolide"/>
</dbReference>
<keyword evidence="4" id="KW-1185">Reference proteome</keyword>
<dbReference type="GeneID" id="31013341"/>
<gene>
    <name evidence="3" type="ORF">BKCO1_24000123</name>
</gene>
<keyword evidence="1" id="KW-0812">Transmembrane</keyword>
<keyword evidence="1" id="KW-0472">Membrane</keyword>
<dbReference type="SUPFAM" id="SSF55729">
    <property type="entry name" value="Acyl-CoA N-acyltransferases (Nat)"/>
    <property type="match status" value="1"/>
</dbReference>
<dbReference type="STRING" id="236234.A0A1J9R212"/>
<dbReference type="InterPro" id="IPR000182">
    <property type="entry name" value="GNAT_dom"/>
</dbReference>
<organism evidence="3 4">
    <name type="scientific">Diplodia corticola</name>
    <dbReference type="NCBI Taxonomy" id="236234"/>
    <lineage>
        <taxon>Eukaryota</taxon>
        <taxon>Fungi</taxon>
        <taxon>Dikarya</taxon>
        <taxon>Ascomycota</taxon>
        <taxon>Pezizomycotina</taxon>
        <taxon>Dothideomycetes</taxon>
        <taxon>Dothideomycetes incertae sedis</taxon>
        <taxon>Botryosphaeriales</taxon>
        <taxon>Botryosphaeriaceae</taxon>
        <taxon>Diplodia</taxon>
    </lineage>
</organism>
<evidence type="ECO:0000313" key="4">
    <source>
        <dbReference type="Proteomes" id="UP000183809"/>
    </source>
</evidence>
<keyword evidence="3" id="KW-0808">Transferase</keyword>
<dbReference type="PROSITE" id="PS51186">
    <property type="entry name" value="GNAT"/>
    <property type="match status" value="1"/>
</dbReference>
<dbReference type="GO" id="GO:0016747">
    <property type="term" value="F:acyltransferase activity, transferring groups other than amino-acyl groups"/>
    <property type="evidence" value="ECO:0007669"/>
    <property type="project" value="InterPro"/>
</dbReference>
<dbReference type="EMBL" id="MNUE01000024">
    <property type="protein sequence ID" value="OJD34282.1"/>
    <property type="molecule type" value="Genomic_DNA"/>
</dbReference>
<dbReference type="PANTHER" id="PTHR43233:SF1">
    <property type="entry name" value="FAMILY N-ACETYLTRANSFERASE, PUTATIVE (AFU_ORTHOLOGUE AFUA_6G03350)-RELATED"/>
    <property type="match status" value="1"/>
</dbReference>
<dbReference type="PANTHER" id="PTHR43233">
    <property type="entry name" value="FAMILY N-ACETYLTRANSFERASE, PUTATIVE (AFU_ORTHOLOGUE AFUA_6G03350)-RELATED"/>
    <property type="match status" value="1"/>
</dbReference>
<comment type="caution">
    <text evidence="3">The sequence shown here is derived from an EMBL/GenBank/DDBJ whole genome shotgun (WGS) entry which is preliminary data.</text>
</comment>